<evidence type="ECO:0008006" key="3">
    <source>
        <dbReference type="Google" id="ProtNLM"/>
    </source>
</evidence>
<dbReference type="EMBL" id="KJ190158">
    <property type="protein sequence ID" value="AHN83703.1"/>
    <property type="molecule type" value="Genomic_DNA"/>
</dbReference>
<accession>A0A023MHW2</accession>
<reference evidence="1 2" key="1">
    <citation type="journal article" date="2014" name="Genome Announc.">
        <title>Complete Genome Sequences of Two Escherichia coli O157:H7 Phages Effective in Limiting Contamination of Food Products.</title>
        <authorList>
            <person name="Hong Y."/>
            <person name="Pan Y."/>
            <person name="Harman N.J."/>
            <person name="Ebner P.D."/>
        </authorList>
    </citation>
    <scope>NUCLEOTIDE SEQUENCE [LARGE SCALE GENOMIC DNA]</scope>
</reference>
<dbReference type="InterPro" id="IPR029063">
    <property type="entry name" value="SAM-dependent_MTases_sf"/>
</dbReference>
<dbReference type="GO" id="GO:0008168">
    <property type="term" value="F:methyltransferase activity"/>
    <property type="evidence" value="ECO:0007669"/>
    <property type="project" value="InterPro"/>
</dbReference>
<dbReference type="PROSITE" id="PS00092">
    <property type="entry name" value="N6_MTASE"/>
    <property type="match status" value="1"/>
</dbReference>
<evidence type="ECO:0000313" key="1">
    <source>
        <dbReference type="EMBL" id="AHN83703.1"/>
    </source>
</evidence>
<dbReference type="GeneID" id="19486840"/>
<evidence type="ECO:0000313" key="2">
    <source>
        <dbReference type="Proteomes" id="UP000026907"/>
    </source>
</evidence>
<protein>
    <recommendedName>
        <fullName evidence="3">DNA methyltransferase</fullName>
    </recommendedName>
</protein>
<name>A0A023MHW2_9CAUD</name>
<dbReference type="SUPFAM" id="SSF53335">
    <property type="entry name" value="S-adenosyl-L-methionine-dependent methyltransferases"/>
    <property type="match status" value="1"/>
</dbReference>
<dbReference type="GO" id="GO:0032259">
    <property type="term" value="P:methylation"/>
    <property type="evidence" value="ECO:0007669"/>
    <property type="project" value="InterPro"/>
</dbReference>
<dbReference type="InterPro" id="IPR002052">
    <property type="entry name" value="DNA_methylase_N6_adenine_CS"/>
</dbReference>
<keyword evidence="2" id="KW-1185">Reference proteome</keyword>
<dbReference type="GO" id="GO:0003676">
    <property type="term" value="F:nucleic acid binding"/>
    <property type="evidence" value="ECO:0007669"/>
    <property type="project" value="InterPro"/>
</dbReference>
<dbReference type="KEGG" id="vg:19486840"/>
<dbReference type="Proteomes" id="UP000026907">
    <property type="component" value="Segment"/>
</dbReference>
<dbReference type="RefSeq" id="YP_009031024.1">
    <property type="nucleotide sequence ID" value="NC_024134.1"/>
</dbReference>
<proteinExistence type="predicted"/>
<organism evidence="1 2">
    <name type="scientific">Escherichia phage FFH2</name>
    <dbReference type="NCBI Taxonomy" id="1446490"/>
    <lineage>
        <taxon>Viruses</taxon>
        <taxon>Duplodnaviria</taxon>
        <taxon>Heunggongvirae</taxon>
        <taxon>Uroviricota</taxon>
        <taxon>Caudoviricetes</taxon>
        <taxon>Vequintavirinae</taxon>
        <taxon>Vequintavirus</taxon>
        <taxon>Vequintavirus PDX</taxon>
        <taxon>Vequintavirus FFH2</taxon>
    </lineage>
</organism>
<sequence length="177" mass="20564">MTCARKPDEQRNAYDEYVTPEWCAEGLYDLIPFPEDWTYLEPCRNSASGVFYSRMPLGSAWGEIQEGVDYLNTEYNHVDCIITNPPYSLAREFVDKALKDADVVIMLLRLNFLESKARFEWWLDNAPTTVITISKRPSFQSNGRTDGQAYAYFVWDKKNRLDLPPFMWLAPPEADLK</sequence>